<feature type="chain" id="PRO_5043459251" evidence="4">
    <location>
        <begin position="39"/>
        <end position="362"/>
    </location>
</feature>
<feature type="signal peptide" evidence="4">
    <location>
        <begin position="1"/>
        <end position="38"/>
    </location>
</feature>
<dbReference type="CDD" id="cd13679">
    <property type="entry name" value="PBP2_TRAP_YiaO_like"/>
    <property type="match status" value="1"/>
</dbReference>
<dbReference type="PIRSF" id="PIRSF006470">
    <property type="entry name" value="DctB"/>
    <property type="match status" value="1"/>
</dbReference>
<organism evidence="5">
    <name type="scientific">Halomonas sp. RT37</name>
    <dbReference type="NCBI Taxonomy" id="2950872"/>
    <lineage>
        <taxon>Bacteria</taxon>
        <taxon>Pseudomonadati</taxon>
        <taxon>Pseudomonadota</taxon>
        <taxon>Gammaproteobacteria</taxon>
        <taxon>Oceanospirillales</taxon>
        <taxon>Halomonadaceae</taxon>
        <taxon>Halomonas</taxon>
    </lineage>
</organism>
<dbReference type="InterPro" id="IPR004682">
    <property type="entry name" value="TRAP_DctP"/>
</dbReference>
<evidence type="ECO:0000256" key="3">
    <source>
        <dbReference type="ARBA" id="ARBA00022729"/>
    </source>
</evidence>
<dbReference type="Pfam" id="PF03480">
    <property type="entry name" value="DctP"/>
    <property type="match status" value="1"/>
</dbReference>
<dbReference type="PANTHER" id="PTHR33376:SF7">
    <property type="entry name" value="C4-DICARBOXYLATE-BINDING PROTEIN DCTB"/>
    <property type="match status" value="1"/>
</dbReference>
<dbReference type="GO" id="GO:0055085">
    <property type="term" value="P:transmembrane transport"/>
    <property type="evidence" value="ECO:0007669"/>
    <property type="project" value="InterPro"/>
</dbReference>
<gene>
    <name evidence="5" type="ORF">NFG58_10895</name>
</gene>
<protein>
    <submittedName>
        <fullName evidence="5">TRAP transporter substrate-binding protein</fullName>
    </submittedName>
</protein>
<dbReference type="Gene3D" id="3.40.190.170">
    <property type="entry name" value="Bacterial extracellular solute-binding protein, family 7"/>
    <property type="match status" value="1"/>
</dbReference>
<dbReference type="EMBL" id="CP098827">
    <property type="protein sequence ID" value="XBO69146.1"/>
    <property type="molecule type" value="Genomic_DNA"/>
</dbReference>
<name>A0AAU7KBT6_9GAMM</name>
<accession>A0AAU7KBT6</accession>
<dbReference type="InterPro" id="IPR038404">
    <property type="entry name" value="TRAP_DctP_sf"/>
</dbReference>
<evidence type="ECO:0000313" key="5">
    <source>
        <dbReference type="EMBL" id="XBO69146.1"/>
    </source>
</evidence>
<reference evidence="5" key="1">
    <citation type="submission" date="2022-06" db="EMBL/GenBank/DDBJ databases">
        <title>A novel DMS-producing enzyme.</title>
        <authorList>
            <person name="Zhang Y."/>
        </authorList>
    </citation>
    <scope>NUCLEOTIDE SEQUENCE</scope>
    <source>
        <strain evidence="5">RT37</strain>
    </source>
</reference>
<dbReference type="NCBIfam" id="NF037995">
    <property type="entry name" value="TRAP_S1"/>
    <property type="match status" value="1"/>
</dbReference>
<dbReference type="InterPro" id="IPR018389">
    <property type="entry name" value="DctP_fam"/>
</dbReference>
<dbReference type="PANTHER" id="PTHR33376">
    <property type="match status" value="1"/>
</dbReference>
<evidence type="ECO:0000256" key="4">
    <source>
        <dbReference type="SAM" id="SignalP"/>
    </source>
</evidence>
<evidence type="ECO:0000256" key="2">
    <source>
        <dbReference type="ARBA" id="ARBA00022448"/>
    </source>
</evidence>
<dbReference type="RefSeq" id="WP_108450229.1">
    <property type="nucleotide sequence ID" value="NZ_CP098827.1"/>
</dbReference>
<keyword evidence="3 4" id="KW-0732">Signal</keyword>
<keyword evidence="2" id="KW-0813">Transport</keyword>
<comment type="similarity">
    <text evidence="1">Belongs to the bacterial solute-binding protein 7 family.</text>
</comment>
<dbReference type="AlphaFoldDB" id="A0AAU7KBT6"/>
<evidence type="ECO:0000256" key="1">
    <source>
        <dbReference type="ARBA" id="ARBA00009023"/>
    </source>
</evidence>
<sequence length="362" mass="39784">MTTITTSVAPFTRRRLGAAIAALTIGSLTLGGVATAQAASEMPPIPEVDGPVVEGDGNDYTLKFSIGTTQSGAQYRGLEYFEDIVEARSDGHIQVELFHSAQLGDDLQAVSALQSGTLEMTSPSTSPLVNMFPEFAVFDLPFLFPTPEVADEVLDGEIGDRMLETASTNGLKALGWAENGYRQLTNSQNAVASPEDLDGLKVRTMQNPIHLDIWKTLGANPTPMSFAELFTALEQGVVDGQENPWITIQSSKFNEVQDYATESNHVYTPFITLVSERFWSRLPEGYQDLLSDAAKQMGDYQREVSRTLNDQIKQELMDEGMNITELTPEQVATFQETLSPVYDEWREKIGGELIDDIRAVSQ</sequence>
<dbReference type="GO" id="GO:0030288">
    <property type="term" value="C:outer membrane-bounded periplasmic space"/>
    <property type="evidence" value="ECO:0007669"/>
    <property type="project" value="InterPro"/>
</dbReference>
<proteinExistence type="inferred from homology"/>
<dbReference type="NCBIfam" id="TIGR00787">
    <property type="entry name" value="dctP"/>
    <property type="match status" value="1"/>
</dbReference>